<dbReference type="SUPFAM" id="SSF51735">
    <property type="entry name" value="NAD(P)-binding Rossmann-fold domains"/>
    <property type="match status" value="1"/>
</dbReference>
<feature type="region of interest" description="Disordered" evidence="3">
    <location>
        <begin position="339"/>
        <end position="360"/>
    </location>
</feature>
<evidence type="ECO:0000313" key="5">
    <source>
        <dbReference type="EMBL" id="KAF2643713.1"/>
    </source>
</evidence>
<dbReference type="InterPro" id="IPR001509">
    <property type="entry name" value="Epimerase_deHydtase"/>
</dbReference>
<dbReference type="Gene3D" id="3.40.50.720">
    <property type="entry name" value="NAD(P)-binding Rossmann-like Domain"/>
    <property type="match status" value="1"/>
</dbReference>
<dbReference type="Proteomes" id="UP000799753">
    <property type="component" value="Unassembled WGS sequence"/>
</dbReference>
<evidence type="ECO:0000259" key="4">
    <source>
        <dbReference type="Pfam" id="PF01370"/>
    </source>
</evidence>
<feature type="domain" description="NAD-dependent epimerase/dehydratase" evidence="4">
    <location>
        <begin position="10"/>
        <end position="257"/>
    </location>
</feature>
<evidence type="ECO:0000256" key="3">
    <source>
        <dbReference type="SAM" id="MobiDB-lite"/>
    </source>
</evidence>
<dbReference type="EMBL" id="MU006779">
    <property type="protein sequence ID" value="KAF2643713.1"/>
    <property type="molecule type" value="Genomic_DNA"/>
</dbReference>
<gene>
    <name evidence="5" type="ORF">P280DRAFT_466453</name>
</gene>
<proteinExistence type="inferred from homology"/>
<feature type="compositionally biased region" description="Polar residues" evidence="3">
    <location>
        <begin position="350"/>
        <end position="360"/>
    </location>
</feature>
<reference evidence="5" key="1">
    <citation type="journal article" date="2020" name="Stud. Mycol.">
        <title>101 Dothideomycetes genomes: a test case for predicting lifestyles and emergence of pathogens.</title>
        <authorList>
            <person name="Haridas S."/>
            <person name="Albert R."/>
            <person name="Binder M."/>
            <person name="Bloem J."/>
            <person name="Labutti K."/>
            <person name="Salamov A."/>
            <person name="Andreopoulos B."/>
            <person name="Baker S."/>
            <person name="Barry K."/>
            <person name="Bills G."/>
            <person name="Bluhm B."/>
            <person name="Cannon C."/>
            <person name="Castanera R."/>
            <person name="Culley D."/>
            <person name="Daum C."/>
            <person name="Ezra D."/>
            <person name="Gonzalez J."/>
            <person name="Henrissat B."/>
            <person name="Kuo A."/>
            <person name="Liang C."/>
            <person name="Lipzen A."/>
            <person name="Lutzoni F."/>
            <person name="Magnuson J."/>
            <person name="Mondo S."/>
            <person name="Nolan M."/>
            <person name="Ohm R."/>
            <person name="Pangilinan J."/>
            <person name="Park H.-J."/>
            <person name="Ramirez L."/>
            <person name="Alfaro M."/>
            <person name="Sun H."/>
            <person name="Tritt A."/>
            <person name="Yoshinaga Y."/>
            <person name="Zwiers L.-H."/>
            <person name="Turgeon B."/>
            <person name="Goodwin S."/>
            <person name="Spatafora J."/>
            <person name="Crous P."/>
            <person name="Grigoriev I."/>
        </authorList>
    </citation>
    <scope>NUCLEOTIDE SEQUENCE</scope>
    <source>
        <strain evidence="5">CBS 473.64</strain>
    </source>
</reference>
<dbReference type="PANTHER" id="PTHR10366:SF562">
    <property type="entry name" value="ALDEHYDE REDUCTASE II (AFU_ORTHOLOGUE AFUA_1G11360)"/>
    <property type="match status" value="1"/>
</dbReference>
<dbReference type="Pfam" id="PF01370">
    <property type="entry name" value="Epimerase"/>
    <property type="match status" value="1"/>
</dbReference>
<evidence type="ECO:0000313" key="6">
    <source>
        <dbReference type="Proteomes" id="UP000799753"/>
    </source>
</evidence>
<dbReference type="AlphaFoldDB" id="A0A6A6SAE2"/>
<keyword evidence="1" id="KW-0560">Oxidoreductase</keyword>
<organism evidence="5 6">
    <name type="scientific">Massarina eburnea CBS 473.64</name>
    <dbReference type="NCBI Taxonomy" id="1395130"/>
    <lineage>
        <taxon>Eukaryota</taxon>
        <taxon>Fungi</taxon>
        <taxon>Dikarya</taxon>
        <taxon>Ascomycota</taxon>
        <taxon>Pezizomycotina</taxon>
        <taxon>Dothideomycetes</taxon>
        <taxon>Pleosporomycetidae</taxon>
        <taxon>Pleosporales</taxon>
        <taxon>Massarineae</taxon>
        <taxon>Massarinaceae</taxon>
        <taxon>Massarina</taxon>
    </lineage>
</organism>
<accession>A0A6A6SAE2</accession>
<name>A0A6A6SAE2_9PLEO</name>
<dbReference type="PANTHER" id="PTHR10366">
    <property type="entry name" value="NAD DEPENDENT EPIMERASE/DEHYDRATASE"/>
    <property type="match status" value="1"/>
</dbReference>
<evidence type="ECO:0000256" key="2">
    <source>
        <dbReference type="ARBA" id="ARBA00023445"/>
    </source>
</evidence>
<protein>
    <submittedName>
        <fullName evidence="5">NAD dependent epimerase/dehydratase family protein</fullName>
    </submittedName>
</protein>
<dbReference type="OrthoDB" id="2735536at2759"/>
<keyword evidence="6" id="KW-1185">Reference proteome</keyword>
<evidence type="ECO:0000256" key="1">
    <source>
        <dbReference type="ARBA" id="ARBA00023002"/>
    </source>
</evidence>
<dbReference type="GO" id="GO:0016616">
    <property type="term" value="F:oxidoreductase activity, acting on the CH-OH group of donors, NAD or NADP as acceptor"/>
    <property type="evidence" value="ECO:0007669"/>
    <property type="project" value="TreeGrafter"/>
</dbReference>
<dbReference type="InterPro" id="IPR050425">
    <property type="entry name" value="NAD(P)_dehydrat-like"/>
</dbReference>
<comment type="similarity">
    <text evidence="2">Belongs to the NAD(P)-dependent epimerase/dehydratase family. Dihydroflavonol-4-reductase subfamily.</text>
</comment>
<sequence length="360" mass="39765">MPHVQPGDLILVTGANGYLASLTITKLLAAGYRVRGTVRDVSAKKNTWMVPHYGESFSLVQVPDVAAPHAFDEVIKGVNGVAHVAASMIFLPDPNEVITPEINGMMNILEAAEKEESVKRVVYTSSQTACVQHEAGKKYHIDSSSWNEESKAAWTLPITPDFPRSYINYCAKKTEAEQRAYKWVEEKKPHFTFNSVVPNVNLGTVVRPDATGFISASGLLKMLWDGVTAFTDLLAPMWYVDVEDTALLHVAALTEADVQSERLFAFAGKYTYNEILAIFRKECPDRKFVDDIKEVEDGGTVDNKRSIEILKRSGKKEGFSALEEVIKKFIPLILKAEKEGWGTGDGNGDAASSEQLKSFD</sequence>
<dbReference type="InterPro" id="IPR036291">
    <property type="entry name" value="NAD(P)-bd_dom_sf"/>
</dbReference>